<dbReference type="OrthoDB" id="2428885at2759"/>
<keyword evidence="2" id="KW-0472">Membrane</keyword>
<feature type="transmembrane region" description="Helical" evidence="2">
    <location>
        <begin position="97"/>
        <end position="121"/>
    </location>
</feature>
<keyword evidence="2" id="KW-1133">Transmembrane helix</keyword>
<feature type="transmembrane region" description="Helical" evidence="2">
    <location>
        <begin position="194"/>
        <end position="214"/>
    </location>
</feature>
<dbReference type="Proteomes" id="UP000780801">
    <property type="component" value="Unassembled WGS sequence"/>
</dbReference>
<evidence type="ECO:0000256" key="2">
    <source>
        <dbReference type="SAM" id="Phobius"/>
    </source>
</evidence>
<organism evidence="3 4">
    <name type="scientific">Lunasporangiospora selenospora</name>
    <dbReference type="NCBI Taxonomy" id="979761"/>
    <lineage>
        <taxon>Eukaryota</taxon>
        <taxon>Fungi</taxon>
        <taxon>Fungi incertae sedis</taxon>
        <taxon>Mucoromycota</taxon>
        <taxon>Mortierellomycotina</taxon>
        <taxon>Mortierellomycetes</taxon>
        <taxon>Mortierellales</taxon>
        <taxon>Mortierellaceae</taxon>
        <taxon>Lunasporangiospora</taxon>
    </lineage>
</organism>
<feature type="non-terminal residue" evidence="3">
    <location>
        <position position="1"/>
    </location>
</feature>
<gene>
    <name evidence="3" type="primary">PNS1_4</name>
    <name evidence="3" type="ORF">BGW38_009687</name>
</gene>
<reference evidence="3" key="1">
    <citation type="journal article" date="2020" name="Fungal Divers.">
        <title>Resolving the Mortierellaceae phylogeny through synthesis of multi-gene phylogenetics and phylogenomics.</title>
        <authorList>
            <person name="Vandepol N."/>
            <person name="Liber J."/>
            <person name="Desiro A."/>
            <person name="Na H."/>
            <person name="Kennedy M."/>
            <person name="Barry K."/>
            <person name="Grigoriev I.V."/>
            <person name="Miller A.N."/>
            <person name="O'Donnell K."/>
            <person name="Stajich J.E."/>
            <person name="Bonito G."/>
        </authorList>
    </citation>
    <scope>NUCLEOTIDE SEQUENCE</scope>
    <source>
        <strain evidence="3">KOD1015</strain>
    </source>
</reference>
<feature type="compositionally biased region" description="Low complexity" evidence="1">
    <location>
        <begin position="26"/>
        <end position="64"/>
    </location>
</feature>
<feature type="compositionally biased region" description="Polar residues" evidence="1">
    <location>
        <begin position="1"/>
        <end position="11"/>
    </location>
</feature>
<keyword evidence="2" id="KW-0812">Transmembrane</keyword>
<feature type="transmembrane region" description="Helical" evidence="2">
    <location>
        <begin position="168"/>
        <end position="188"/>
    </location>
</feature>
<feature type="transmembrane region" description="Helical" evidence="2">
    <location>
        <begin position="141"/>
        <end position="161"/>
    </location>
</feature>
<dbReference type="EMBL" id="JAABOA010000727">
    <property type="protein sequence ID" value="KAF9583348.1"/>
    <property type="molecule type" value="Genomic_DNA"/>
</dbReference>
<evidence type="ECO:0000313" key="4">
    <source>
        <dbReference type="Proteomes" id="UP000780801"/>
    </source>
</evidence>
<evidence type="ECO:0000313" key="3">
    <source>
        <dbReference type="EMBL" id="KAF9583348.1"/>
    </source>
</evidence>
<comment type="caution">
    <text evidence="3">The sequence shown here is derived from an EMBL/GenBank/DDBJ whole genome shotgun (WGS) entry which is preliminary data.</text>
</comment>
<sequence>MAYQYNPQQQHTYPPAASPYPPPQETPQYGAQPYGQQYQPVNQPQQDWNLQPQQQQQYFSPQGQHAPSHVPPSYDGSINPDTGLPTKFNPKPKYNDLWALGLFLVQLAAFVVLSYFAITSVKDKTGKSGSQITGLFSKEGLITMCIAIGVSTVFGVIYFILTQAFPRMIIKVTFALSIFFFFAVAAYYLYLRMWIIGIISAIFAILYLFMWWSWRSRIPFAA</sequence>
<feature type="region of interest" description="Disordered" evidence="1">
    <location>
        <begin position="1"/>
        <end position="86"/>
    </location>
</feature>
<dbReference type="AlphaFoldDB" id="A0A9P6FXC8"/>
<name>A0A9P6FXC8_9FUNG</name>
<proteinExistence type="predicted"/>
<accession>A0A9P6FXC8</accession>
<feature type="compositionally biased region" description="Pro residues" evidence="1">
    <location>
        <begin position="16"/>
        <end position="25"/>
    </location>
</feature>
<keyword evidence="4" id="KW-1185">Reference proteome</keyword>
<evidence type="ECO:0000256" key="1">
    <source>
        <dbReference type="SAM" id="MobiDB-lite"/>
    </source>
</evidence>
<protein>
    <submittedName>
        <fullName evidence="3">Choline transporter, neither null mutation nor overexpression affects choline transport</fullName>
    </submittedName>
</protein>